<comment type="similarity">
    <text evidence="1 5">Belongs to the Fmt family.</text>
</comment>
<dbReference type="InterPro" id="IPR002376">
    <property type="entry name" value="Formyl_transf_N"/>
</dbReference>
<dbReference type="InterPro" id="IPR044135">
    <property type="entry name" value="Met-tRNA-FMT_C"/>
</dbReference>
<dbReference type="GO" id="GO:0005829">
    <property type="term" value="C:cytosol"/>
    <property type="evidence" value="ECO:0007669"/>
    <property type="project" value="TreeGrafter"/>
</dbReference>
<dbReference type="CDD" id="cd08646">
    <property type="entry name" value="FMT_core_Met-tRNA-FMT_N"/>
    <property type="match status" value="1"/>
</dbReference>
<evidence type="ECO:0000259" key="6">
    <source>
        <dbReference type="Pfam" id="PF00551"/>
    </source>
</evidence>
<dbReference type="AlphaFoldDB" id="A0A9D2S9W7"/>
<reference evidence="8" key="2">
    <citation type="submission" date="2021-04" db="EMBL/GenBank/DDBJ databases">
        <authorList>
            <person name="Gilroy R."/>
        </authorList>
    </citation>
    <scope>NUCLEOTIDE SEQUENCE</scope>
    <source>
        <strain evidence="8">CHK188-16595</strain>
    </source>
</reference>
<evidence type="ECO:0000256" key="5">
    <source>
        <dbReference type="HAMAP-Rule" id="MF_00182"/>
    </source>
</evidence>
<dbReference type="Pfam" id="PF00551">
    <property type="entry name" value="Formyl_trans_N"/>
    <property type="match status" value="1"/>
</dbReference>
<dbReference type="PANTHER" id="PTHR11138:SF5">
    <property type="entry name" value="METHIONYL-TRNA FORMYLTRANSFERASE, MITOCHONDRIAL"/>
    <property type="match status" value="1"/>
</dbReference>
<feature type="domain" description="Formyl transferase N-terminal" evidence="6">
    <location>
        <begin position="1"/>
        <end position="179"/>
    </location>
</feature>
<evidence type="ECO:0000256" key="2">
    <source>
        <dbReference type="ARBA" id="ARBA00012261"/>
    </source>
</evidence>
<dbReference type="EC" id="2.1.2.9" evidence="2 5"/>
<name>A0A9D2S9W7_9FIRM</name>
<comment type="catalytic activity">
    <reaction evidence="5">
        <text>L-methionyl-tRNA(fMet) + (6R)-10-formyltetrahydrofolate = N-formyl-L-methionyl-tRNA(fMet) + (6S)-5,6,7,8-tetrahydrofolate + H(+)</text>
        <dbReference type="Rhea" id="RHEA:24380"/>
        <dbReference type="Rhea" id="RHEA-COMP:9952"/>
        <dbReference type="Rhea" id="RHEA-COMP:9953"/>
        <dbReference type="ChEBI" id="CHEBI:15378"/>
        <dbReference type="ChEBI" id="CHEBI:57453"/>
        <dbReference type="ChEBI" id="CHEBI:78530"/>
        <dbReference type="ChEBI" id="CHEBI:78844"/>
        <dbReference type="ChEBI" id="CHEBI:195366"/>
        <dbReference type="EC" id="2.1.2.9"/>
    </reaction>
</comment>
<dbReference type="Pfam" id="PF02911">
    <property type="entry name" value="Formyl_trans_C"/>
    <property type="match status" value="1"/>
</dbReference>
<evidence type="ECO:0000313" key="9">
    <source>
        <dbReference type="Proteomes" id="UP000823877"/>
    </source>
</evidence>
<dbReference type="InterPro" id="IPR001555">
    <property type="entry name" value="GART_AS"/>
</dbReference>
<keyword evidence="3 5" id="KW-0808">Transferase</keyword>
<dbReference type="EMBL" id="DWXN01000012">
    <property type="protein sequence ID" value="HJB75301.1"/>
    <property type="molecule type" value="Genomic_DNA"/>
</dbReference>
<protein>
    <recommendedName>
        <fullName evidence="2 5">Methionyl-tRNA formyltransferase</fullName>
        <ecNumber evidence="2 5">2.1.2.9</ecNumber>
    </recommendedName>
</protein>
<evidence type="ECO:0000313" key="8">
    <source>
        <dbReference type="EMBL" id="HJB75301.1"/>
    </source>
</evidence>
<dbReference type="SUPFAM" id="SSF50486">
    <property type="entry name" value="FMT C-terminal domain-like"/>
    <property type="match status" value="1"/>
</dbReference>
<dbReference type="Proteomes" id="UP000823877">
    <property type="component" value="Unassembled WGS sequence"/>
</dbReference>
<organism evidence="8 9">
    <name type="scientific">Candidatus Eubacterium faecale</name>
    <dbReference type="NCBI Taxonomy" id="2838568"/>
    <lineage>
        <taxon>Bacteria</taxon>
        <taxon>Bacillati</taxon>
        <taxon>Bacillota</taxon>
        <taxon>Clostridia</taxon>
        <taxon>Eubacteriales</taxon>
        <taxon>Eubacteriaceae</taxon>
        <taxon>Eubacterium</taxon>
    </lineage>
</organism>
<feature type="binding site" evidence="5">
    <location>
        <begin position="109"/>
        <end position="112"/>
    </location>
    <ligand>
        <name>(6S)-5,6,7,8-tetrahydrofolate</name>
        <dbReference type="ChEBI" id="CHEBI:57453"/>
    </ligand>
</feature>
<feature type="domain" description="Formyl transferase C-terminal" evidence="7">
    <location>
        <begin position="203"/>
        <end position="298"/>
    </location>
</feature>
<evidence type="ECO:0000259" key="7">
    <source>
        <dbReference type="Pfam" id="PF02911"/>
    </source>
</evidence>
<keyword evidence="4 5" id="KW-0648">Protein biosynthesis</keyword>
<dbReference type="GO" id="GO:0004479">
    <property type="term" value="F:methionyl-tRNA formyltransferase activity"/>
    <property type="evidence" value="ECO:0007669"/>
    <property type="project" value="UniProtKB-UniRule"/>
</dbReference>
<dbReference type="InterPro" id="IPR005793">
    <property type="entry name" value="Formyl_trans_C"/>
</dbReference>
<dbReference type="NCBIfam" id="TIGR00460">
    <property type="entry name" value="fmt"/>
    <property type="match status" value="1"/>
</dbReference>
<dbReference type="FunFam" id="3.40.50.12230:FF:000001">
    <property type="entry name" value="Methionyl-tRNA formyltransferase"/>
    <property type="match status" value="1"/>
</dbReference>
<comment type="caution">
    <text evidence="8">The sequence shown here is derived from an EMBL/GenBank/DDBJ whole genome shotgun (WGS) entry which is preliminary data.</text>
</comment>
<dbReference type="SUPFAM" id="SSF53328">
    <property type="entry name" value="Formyltransferase"/>
    <property type="match status" value="1"/>
</dbReference>
<dbReference type="InterPro" id="IPR036477">
    <property type="entry name" value="Formyl_transf_N_sf"/>
</dbReference>
<dbReference type="Gene3D" id="3.40.50.12230">
    <property type="match status" value="1"/>
</dbReference>
<evidence type="ECO:0000256" key="3">
    <source>
        <dbReference type="ARBA" id="ARBA00022679"/>
    </source>
</evidence>
<proteinExistence type="inferred from homology"/>
<dbReference type="InterPro" id="IPR005794">
    <property type="entry name" value="Fmt"/>
</dbReference>
<gene>
    <name evidence="5 8" type="primary">fmt</name>
    <name evidence="8" type="ORF">IAA37_06465</name>
</gene>
<dbReference type="PANTHER" id="PTHR11138">
    <property type="entry name" value="METHIONYL-TRNA FORMYLTRANSFERASE"/>
    <property type="match status" value="1"/>
</dbReference>
<accession>A0A9D2S9W7</accession>
<dbReference type="CDD" id="cd08704">
    <property type="entry name" value="Met_tRNA_FMT_C"/>
    <property type="match status" value="1"/>
</dbReference>
<sequence length="308" mass="33354">MRIVFMGTPDYAVPSLQKLIDEHYEIAGVFTQPDKKVGRKQILTPSAVKELAERYELPVYQPQTLKDGSAYEILKSIAPDMIIVAAYGKILPKSILDLPKYGCVNVHASLLPKYRGAAPIQRAVLNGDEETGISIMQMDEGIDTGDLLYIVKTKIGINETSAELFDRLSVLGAEALIHTVKNIENGSAAAYKQEGESSYASMIDKSMSPIDWNRTAFEIHNQIRGLQTWPCAQTVICGKPVKIHASVLSDVSGGRAGEVIRAGKELIVSCGDGKCISVIRVQPAGKSKMDVRAFLAGNPVKPGTILGV</sequence>
<dbReference type="InterPro" id="IPR011034">
    <property type="entry name" value="Formyl_transferase-like_C_sf"/>
</dbReference>
<dbReference type="InterPro" id="IPR041711">
    <property type="entry name" value="Met-tRNA-FMT_N"/>
</dbReference>
<reference evidence="8" key="1">
    <citation type="journal article" date="2021" name="PeerJ">
        <title>Extensive microbial diversity within the chicken gut microbiome revealed by metagenomics and culture.</title>
        <authorList>
            <person name="Gilroy R."/>
            <person name="Ravi A."/>
            <person name="Getino M."/>
            <person name="Pursley I."/>
            <person name="Horton D.L."/>
            <person name="Alikhan N.F."/>
            <person name="Baker D."/>
            <person name="Gharbi K."/>
            <person name="Hall N."/>
            <person name="Watson M."/>
            <person name="Adriaenssens E.M."/>
            <person name="Foster-Nyarko E."/>
            <person name="Jarju S."/>
            <person name="Secka A."/>
            <person name="Antonio M."/>
            <person name="Oren A."/>
            <person name="Chaudhuri R.R."/>
            <person name="La Ragione R."/>
            <person name="Hildebrand F."/>
            <person name="Pallen M.J."/>
        </authorList>
    </citation>
    <scope>NUCLEOTIDE SEQUENCE</scope>
    <source>
        <strain evidence="8">CHK188-16595</strain>
    </source>
</reference>
<evidence type="ECO:0000256" key="4">
    <source>
        <dbReference type="ARBA" id="ARBA00022917"/>
    </source>
</evidence>
<comment type="function">
    <text evidence="5">Attaches a formyl group to the free amino group of methionyl-tRNA(fMet). The formyl group appears to play a dual role in the initiator identity of N-formylmethionyl-tRNA by promoting its recognition by IF2 and preventing the misappropriation of this tRNA by the elongation apparatus.</text>
</comment>
<evidence type="ECO:0000256" key="1">
    <source>
        <dbReference type="ARBA" id="ARBA00010699"/>
    </source>
</evidence>
<dbReference type="PROSITE" id="PS00373">
    <property type="entry name" value="GART"/>
    <property type="match status" value="1"/>
</dbReference>
<dbReference type="HAMAP" id="MF_00182">
    <property type="entry name" value="Formyl_trans"/>
    <property type="match status" value="1"/>
</dbReference>